<keyword evidence="5" id="KW-0328">Glycosyltransferase</keyword>
<evidence type="ECO:0000256" key="12">
    <source>
        <dbReference type="SAM" id="MobiDB-lite"/>
    </source>
</evidence>
<gene>
    <name evidence="14" type="ORF">M409DRAFT_62900</name>
</gene>
<keyword evidence="10" id="KW-1133">Transmembrane helix</keyword>
<dbReference type="GO" id="GO:0016020">
    <property type="term" value="C:membrane"/>
    <property type="evidence" value="ECO:0007669"/>
    <property type="project" value="UniProtKB-SubCell"/>
</dbReference>
<feature type="region of interest" description="Disordered" evidence="12">
    <location>
        <begin position="337"/>
        <end position="358"/>
    </location>
</feature>
<comment type="subcellular location">
    <subcellularLocation>
        <location evidence="1">Membrane</location>
        <topology evidence="1">Single-pass type II membrane protein</topology>
    </subcellularLocation>
</comment>
<feature type="domain" description="Fringe-like glycosyltransferase" evidence="13">
    <location>
        <begin position="143"/>
        <end position="219"/>
    </location>
</feature>
<keyword evidence="7" id="KW-0812">Transmembrane</keyword>
<dbReference type="Pfam" id="PF02434">
    <property type="entry name" value="Fringe"/>
    <property type="match status" value="1"/>
</dbReference>
<keyword evidence="11" id="KW-0472">Membrane</keyword>
<reference evidence="14" key="1">
    <citation type="journal article" date="2020" name="Stud. Mycol.">
        <title>101 Dothideomycetes genomes: a test case for predicting lifestyles and emergence of pathogens.</title>
        <authorList>
            <person name="Haridas S."/>
            <person name="Albert R."/>
            <person name="Binder M."/>
            <person name="Bloem J."/>
            <person name="Labutti K."/>
            <person name="Salamov A."/>
            <person name="Andreopoulos B."/>
            <person name="Baker S."/>
            <person name="Barry K."/>
            <person name="Bills G."/>
            <person name="Bluhm B."/>
            <person name="Cannon C."/>
            <person name="Castanera R."/>
            <person name="Culley D."/>
            <person name="Daum C."/>
            <person name="Ezra D."/>
            <person name="Gonzalez J."/>
            <person name="Henrissat B."/>
            <person name="Kuo A."/>
            <person name="Liang C."/>
            <person name="Lipzen A."/>
            <person name="Lutzoni F."/>
            <person name="Magnuson J."/>
            <person name="Mondo S."/>
            <person name="Nolan M."/>
            <person name="Ohm R."/>
            <person name="Pangilinan J."/>
            <person name="Park H.-J."/>
            <person name="Ramirez L."/>
            <person name="Alfaro M."/>
            <person name="Sun H."/>
            <person name="Tritt A."/>
            <person name="Yoshinaga Y."/>
            <person name="Zwiers L.-H."/>
            <person name="Turgeon B."/>
            <person name="Goodwin S."/>
            <person name="Spatafora J."/>
            <person name="Crous P."/>
            <person name="Grigoriev I."/>
        </authorList>
    </citation>
    <scope>NUCLEOTIDE SEQUENCE</scope>
    <source>
        <strain evidence="14">ATCC 36951</strain>
    </source>
</reference>
<dbReference type="OrthoDB" id="414175at2759"/>
<dbReference type="Proteomes" id="UP000799537">
    <property type="component" value="Unassembled WGS sequence"/>
</dbReference>
<dbReference type="Gene3D" id="3.90.550.50">
    <property type="match status" value="1"/>
</dbReference>
<dbReference type="GeneID" id="54568628"/>
<keyword evidence="9" id="KW-0735">Signal-anchor</keyword>
<evidence type="ECO:0000256" key="3">
    <source>
        <dbReference type="ARBA" id="ARBA00006462"/>
    </source>
</evidence>
<dbReference type="GO" id="GO:0000166">
    <property type="term" value="F:nucleotide binding"/>
    <property type="evidence" value="ECO:0007669"/>
    <property type="project" value="UniProtKB-KW"/>
</dbReference>
<dbReference type="AlphaFoldDB" id="A0A6A6D0Z5"/>
<dbReference type="EC" id="2.4.1.122" evidence="4"/>
<dbReference type="EMBL" id="ML993581">
    <property type="protein sequence ID" value="KAF2172088.1"/>
    <property type="molecule type" value="Genomic_DNA"/>
</dbReference>
<evidence type="ECO:0000256" key="2">
    <source>
        <dbReference type="ARBA" id="ARBA00004922"/>
    </source>
</evidence>
<keyword evidence="8" id="KW-0547">Nucleotide-binding</keyword>
<comment type="similarity">
    <text evidence="3">Belongs to the glycosyltransferase 31 family. Beta3-Gal-T subfamily.</text>
</comment>
<evidence type="ECO:0000256" key="4">
    <source>
        <dbReference type="ARBA" id="ARBA00012557"/>
    </source>
</evidence>
<dbReference type="RefSeq" id="XP_033672977.1">
    <property type="nucleotide sequence ID" value="XM_033815356.1"/>
</dbReference>
<protein>
    <recommendedName>
        <fullName evidence="4">N-acetylgalactosaminide beta-1,3-galactosyltransferase</fullName>
        <ecNumber evidence="4">2.4.1.122</ecNumber>
    </recommendedName>
</protein>
<name>A0A6A6D0Z5_ZASCE</name>
<evidence type="ECO:0000256" key="1">
    <source>
        <dbReference type="ARBA" id="ARBA00004606"/>
    </source>
</evidence>
<evidence type="ECO:0000256" key="8">
    <source>
        <dbReference type="ARBA" id="ARBA00022741"/>
    </source>
</evidence>
<evidence type="ECO:0000256" key="7">
    <source>
        <dbReference type="ARBA" id="ARBA00022692"/>
    </source>
</evidence>
<proteinExistence type="inferred from homology"/>
<evidence type="ECO:0000256" key="10">
    <source>
        <dbReference type="ARBA" id="ARBA00022989"/>
    </source>
</evidence>
<evidence type="ECO:0000259" key="13">
    <source>
        <dbReference type="Pfam" id="PF02434"/>
    </source>
</evidence>
<evidence type="ECO:0000256" key="11">
    <source>
        <dbReference type="ARBA" id="ARBA00023136"/>
    </source>
</evidence>
<dbReference type="PANTHER" id="PTHR23033">
    <property type="entry name" value="BETA1,3-GALACTOSYLTRANSFERASE"/>
    <property type="match status" value="1"/>
</dbReference>
<evidence type="ECO:0000313" key="14">
    <source>
        <dbReference type="EMBL" id="KAF2172088.1"/>
    </source>
</evidence>
<comment type="pathway">
    <text evidence="2">Protein modification; protein glycosylation.</text>
</comment>
<accession>A0A6A6D0Z5</accession>
<dbReference type="GO" id="GO:0016263">
    <property type="term" value="F:glycoprotein-N-acetylgalactosamine 3-beta-galactosyltransferase activity"/>
    <property type="evidence" value="ECO:0007669"/>
    <property type="project" value="UniProtKB-EC"/>
</dbReference>
<evidence type="ECO:0000256" key="6">
    <source>
        <dbReference type="ARBA" id="ARBA00022679"/>
    </source>
</evidence>
<evidence type="ECO:0000256" key="5">
    <source>
        <dbReference type="ARBA" id="ARBA00022676"/>
    </source>
</evidence>
<keyword evidence="15" id="KW-1185">Reference proteome</keyword>
<dbReference type="PANTHER" id="PTHR23033:SF40">
    <property type="entry name" value="APPLE DOMAIN-CONTAINING PROTEIN"/>
    <property type="match status" value="1"/>
</dbReference>
<dbReference type="InterPro" id="IPR026050">
    <property type="entry name" value="C1GALT1/C1GALT1_chp1"/>
</dbReference>
<sequence length="447" mass="50985">MSCDLAPSLTHGVDPSNDDYCNTFPDPGNIAIIIKTGATELHAKLPTPLATTLKCVREPLIFSDLEQRLGEHRVHNALANFTPSAMEGNKDFDIYKLQQQYVASGREADLPDLSSISIPSDDWRTEGKSAAWGLDKYKFLHIVEQTWDLAPDRDWYFFIEGDTYISWPNLLKWLNTLDPRQKLYYGNAVRIWEYPKELYFGHGGSGFLLSGAVVKEFAVDRRGLAKRWDKRVHKMWFGDYVLAAALFEELHLRLTDAKPSLTSVDASALTFSEDVFCKPIVTLHHVNSQHLNDMFQFERTLNGSELLYRDVYHGSFPSGMPFNRTNWDNLDEEAELALQSTSEDSENESQEDPHSSYEDCEKACVDNEKCLQFLFVKSIADQDDAEKVMKGECHIMHAVRLGQEHKPEVDKNGKGAGKQWVSGWLRDRIARWIEEHQSCSIGDISWP</sequence>
<evidence type="ECO:0000256" key="9">
    <source>
        <dbReference type="ARBA" id="ARBA00022968"/>
    </source>
</evidence>
<keyword evidence="6 14" id="KW-0808">Transferase</keyword>
<dbReference type="InterPro" id="IPR003378">
    <property type="entry name" value="Fringe-like_glycosylTrfase"/>
</dbReference>
<evidence type="ECO:0000313" key="15">
    <source>
        <dbReference type="Proteomes" id="UP000799537"/>
    </source>
</evidence>
<organism evidence="14 15">
    <name type="scientific">Zasmidium cellare ATCC 36951</name>
    <dbReference type="NCBI Taxonomy" id="1080233"/>
    <lineage>
        <taxon>Eukaryota</taxon>
        <taxon>Fungi</taxon>
        <taxon>Dikarya</taxon>
        <taxon>Ascomycota</taxon>
        <taxon>Pezizomycotina</taxon>
        <taxon>Dothideomycetes</taxon>
        <taxon>Dothideomycetidae</taxon>
        <taxon>Mycosphaerellales</taxon>
        <taxon>Mycosphaerellaceae</taxon>
        <taxon>Zasmidium</taxon>
    </lineage>
</organism>